<feature type="compositionally biased region" description="Low complexity" evidence="1">
    <location>
        <begin position="18"/>
        <end position="37"/>
    </location>
</feature>
<evidence type="ECO:0000313" key="2">
    <source>
        <dbReference type="EMBL" id="ATZ55403.1"/>
    </source>
</evidence>
<protein>
    <submittedName>
        <fullName evidence="2">Uncharacterized protein</fullName>
    </submittedName>
</protein>
<reference evidence="2 3" key="2">
    <citation type="journal article" date="2012" name="Eukaryot. Cell">
        <title>Genome update of Botrytis cinerea strains B05.10 and T4.</title>
        <authorList>
            <person name="Staats M."/>
            <person name="van Kan J.A."/>
        </authorList>
    </citation>
    <scope>NUCLEOTIDE SEQUENCE [LARGE SCALE GENOMIC DNA]</scope>
    <source>
        <strain evidence="2 3">B05.10</strain>
    </source>
</reference>
<dbReference type="RefSeq" id="XP_024551957.1">
    <property type="nucleotide sequence ID" value="XM_024696151.1"/>
</dbReference>
<dbReference type="AlphaFoldDB" id="A0A384JXV8"/>
<dbReference type="GeneID" id="36394682"/>
<dbReference type="KEGG" id="bfu:BCIN_12g00020"/>
<organism evidence="2 3">
    <name type="scientific">Botryotinia fuckeliana (strain B05.10)</name>
    <name type="common">Noble rot fungus</name>
    <name type="synonym">Botrytis cinerea</name>
    <dbReference type="NCBI Taxonomy" id="332648"/>
    <lineage>
        <taxon>Eukaryota</taxon>
        <taxon>Fungi</taxon>
        <taxon>Dikarya</taxon>
        <taxon>Ascomycota</taxon>
        <taxon>Pezizomycotina</taxon>
        <taxon>Leotiomycetes</taxon>
        <taxon>Helotiales</taxon>
        <taxon>Sclerotiniaceae</taxon>
        <taxon>Botrytis</taxon>
    </lineage>
</organism>
<evidence type="ECO:0000256" key="1">
    <source>
        <dbReference type="SAM" id="MobiDB-lite"/>
    </source>
</evidence>
<reference evidence="2 3" key="3">
    <citation type="journal article" date="2017" name="Mol. Plant Pathol.">
        <title>A gapless genome sequence of the fungus Botrytis cinerea.</title>
        <authorList>
            <person name="Van Kan J.A."/>
            <person name="Stassen J.H."/>
            <person name="Mosbach A."/>
            <person name="Van Der Lee T.A."/>
            <person name="Faino L."/>
            <person name="Farmer A.D."/>
            <person name="Papasotiriou D.G."/>
            <person name="Zhou S."/>
            <person name="Seidl M.F."/>
            <person name="Cottam E."/>
            <person name="Edel D."/>
            <person name="Hahn M."/>
            <person name="Schwartz D.C."/>
            <person name="Dietrich R.A."/>
            <person name="Widdison S."/>
            <person name="Scalliet G."/>
        </authorList>
    </citation>
    <scope>NUCLEOTIDE SEQUENCE [LARGE SCALE GENOMIC DNA]</scope>
    <source>
        <strain evidence="2 3">B05.10</strain>
    </source>
</reference>
<accession>A0A384JXV8</accession>
<evidence type="ECO:0000313" key="3">
    <source>
        <dbReference type="Proteomes" id="UP000001798"/>
    </source>
</evidence>
<dbReference type="Proteomes" id="UP000001798">
    <property type="component" value="Chromosome 12"/>
</dbReference>
<keyword evidence="3" id="KW-1185">Reference proteome</keyword>
<dbReference type="EMBL" id="CP009816">
    <property type="protein sequence ID" value="ATZ55403.1"/>
    <property type="molecule type" value="Genomic_DNA"/>
</dbReference>
<feature type="region of interest" description="Disordered" evidence="1">
    <location>
        <begin position="1"/>
        <end position="98"/>
    </location>
</feature>
<reference evidence="2 3" key="1">
    <citation type="journal article" date="2011" name="PLoS Genet.">
        <title>Genomic analysis of the necrotrophic fungal pathogens Sclerotinia sclerotiorum and Botrytis cinerea.</title>
        <authorList>
            <person name="Amselem J."/>
            <person name="Cuomo C.A."/>
            <person name="van Kan J.A."/>
            <person name="Viaud M."/>
            <person name="Benito E.P."/>
            <person name="Couloux A."/>
            <person name="Coutinho P.M."/>
            <person name="de Vries R.P."/>
            <person name="Dyer P.S."/>
            <person name="Fillinger S."/>
            <person name="Fournier E."/>
            <person name="Gout L."/>
            <person name="Hahn M."/>
            <person name="Kohn L."/>
            <person name="Lapalu N."/>
            <person name="Plummer K.M."/>
            <person name="Pradier J.M."/>
            <person name="Quevillon E."/>
            <person name="Sharon A."/>
            <person name="Simon A."/>
            <person name="ten Have A."/>
            <person name="Tudzynski B."/>
            <person name="Tudzynski P."/>
            <person name="Wincker P."/>
            <person name="Andrew M."/>
            <person name="Anthouard V."/>
            <person name="Beever R.E."/>
            <person name="Beffa R."/>
            <person name="Benoit I."/>
            <person name="Bouzid O."/>
            <person name="Brault B."/>
            <person name="Chen Z."/>
            <person name="Choquer M."/>
            <person name="Collemare J."/>
            <person name="Cotton P."/>
            <person name="Danchin E.G."/>
            <person name="Da Silva C."/>
            <person name="Gautier A."/>
            <person name="Giraud C."/>
            <person name="Giraud T."/>
            <person name="Gonzalez C."/>
            <person name="Grossetete S."/>
            <person name="Guldener U."/>
            <person name="Henrissat B."/>
            <person name="Howlett B.J."/>
            <person name="Kodira C."/>
            <person name="Kretschmer M."/>
            <person name="Lappartient A."/>
            <person name="Leroch M."/>
            <person name="Levis C."/>
            <person name="Mauceli E."/>
            <person name="Neuveglise C."/>
            <person name="Oeser B."/>
            <person name="Pearson M."/>
            <person name="Poulain J."/>
            <person name="Poussereau N."/>
            <person name="Quesneville H."/>
            <person name="Rascle C."/>
            <person name="Schumacher J."/>
            <person name="Segurens B."/>
            <person name="Sexton A."/>
            <person name="Silva E."/>
            <person name="Sirven C."/>
            <person name="Soanes D.M."/>
            <person name="Talbot N.J."/>
            <person name="Templeton M."/>
            <person name="Yandava C."/>
            <person name="Yarden O."/>
            <person name="Zeng Q."/>
            <person name="Rollins J.A."/>
            <person name="Lebrun M.H."/>
            <person name="Dickman M."/>
        </authorList>
    </citation>
    <scope>NUCLEOTIDE SEQUENCE [LARGE SCALE GENOMIC DNA]</scope>
    <source>
        <strain evidence="2 3">B05.10</strain>
    </source>
</reference>
<name>A0A384JXV8_BOTFB</name>
<sequence>MEEAGYGSNELLMNSQYSASEKSTDGSSGSSKSGVTKSQKKIVLSNTLVARDDDGEETELGTEIKISITPEKGGHRDKGKGQKKVAPVHQPISQCKAI</sequence>
<dbReference type="VEuPathDB" id="FungiDB:Bcin12g00020"/>
<proteinExistence type="predicted"/>
<gene>
    <name evidence="2" type="ORF">BCIN_12g00020</name>
</gene>